<dbReference type="InterPro" id="IPR022973">
    <property type="entry name" value="Ribosomal_uL10_bac"/>
</dbReference>
<proteinExistence type="inferred from homology"/>
<dbReference type="SUPFAM" id="SSF160369">
    <property type="entry name" value="Ribosomal protein L10-like"/>
    <property type="match status" value="1"/>
</dbReference>
<sequence>MSKEAIAKKAAIVDTAVDYFSKAASAIVVDSRGLTVAEDTELRKELRDAGVTLHVIKNKILTRAAEKAGYKDLNDVFVGPSAVAFSDEDPVAPAKILKKFADEHDALTLKGGMIEGKVASIEEINTYASMPSREDLLSMLANVLQAPVRNVAYAVKAVADKKSEEDAA</sequence>
<dbReference type="GO" id="GO:1990904">
    <property type="term" value="C:ribonucleoprotein complex"/>
    <property type="evidence" value="ECO:0007669"/>
    <property type="project" value="UniProtKB-KW"/>
</dbReference>
<evidence type="ECO:0000256" key="3">
    <source>
        <dbReference type="ARBA" id="ARBA00023274"/>
    </source>
</evidence>
<keyword evidence="3 6" id="KW-0687">Ribonucleoprotein</keyword>
<evidence type="ECO:0000313" key="7">
    <source>
        <dbReference type="EMBL" id="KRN66748.1"/>
    </source>
</evidence>
<dbReference type="GeneID" id="76043308"/>
<dbReference type="AlphaFoldDB" id="A0A0R2IWR9"/>
<evidence type="ECO:0000256" key="6">
    <source>
        <dbReference type="HAMAP-Rule" id="MF_00362"/>
    </source>
</evidence>
<dbReference type="GO" id="GO:0006412">
    <property type="term" value="P:translation"/>
    <property type="evidence" value="ECO:0007669"/>
    <property type="project" value="UniProtKB-UniRule"/>
</dbReference>
<dbReference type="InterPro" id="IPR043141">
    <property type="entry name" value="Ribosomal_uL10-like_sf"/>
</dbReference>
<comment type="subunit">
    <text evidence="4 6">Part of the ribosomal stalk of the 50S ribosomal subunit. The N-terminus interacts with L11 and the large rRNA to form the base of the stalk. The C-terminus forms an elongated spine to which L12 dimers bind in a sequential fashion forming a multimeric L10(L12)X complex.</text>
</comment>
<dbReference type="PANTHER" id="PTHR11560">
    <property type="entry name" value="39S RIBOSOMAL PROTEIN L10, MITOCHONDRIAL"/>
    <property type="match status" value="1"/>
</dbReference>
<dbReference type="EMBL" id="JQBR01000004">
    <property type="protein sequence ID" value="KRN66748.1"/>
    <property type="molecule type" value="Genomic_DNA"/>
</dbReference>
<reference evidence="7 8" key="1">
    <citation type="journal article" date="2015" name="Genome Announc.">
        <title>Expanding the biotechnology potential of lactobacilli through comparative genomics of 213 strains and associated genera.</title>
        <authorList>
            <person name="Sun Z."/>
            <person name="Harris H.M."/>
            <person name="McCann A."/>
            <person name="Guo C."/>
            <person name="Argimon S."/>
            <person name="Zhang W."/>
            <person name="Yang X."/>
            <person name="Jeffery I.B."/>
            <person name="Cooney J.C."/>
            <person name="Kagawa T.F."/>
            <person name="Liu W."/>
            <person name="Song Y."/>
            <person name="Salvetti E."/>
            <person name="Wrobel A."/>
            <person name="Rasinkangas P."/>
            <person name="Parkhill J."/>
            <person name="Rea M.C."/>
            <person name="O'Sullivan O."/>
            <person name="Ritari J."/>
            <person name="Douillard F.P."/>
            <person name="Paul Ross R."/>
            <person name="Yang R."/>
            <person name="Briner A.E."/>
            <person name="Felis G.E."/>
            <person name="de Vos W.M."/>
            <person name="Barrangou R."/>
            <person name="Klaenhammer T.R."/>
            <person name="Caufield P.W."/>
            <person name="Cui Y."/>
            <person name="Zhang H."/>
            <person name="O'Toole P.W."/>
        </authorList>
    </citation>
    <scope>NUCLEOTIDE SEQUENCE [LARGE SCALE GENOMIC DNA]</scope>
    <source>
        <strain evidence="7 8">DSM 17757</strain>
    </source>
</reference>
<dbReference type="Proteomes" id="UP000051568">
    <property type="component" value="Unassembled WGS sequence"/>
</dbReference>
<dbReference type="STRING" id="319652.IV80_GL001340"/>
<comment type="caution">
    <text evidence="7">The sequence shown here is derived from an EMBL/GenBank/DDBJ whole genome shotgun (WGS) entry which is preliminary data.</text>
</comment>
<dbReference type="InterPro" id="IPR001790">
    <property type="entry name" value="Ribosomal_uL10"/>
</dbReference>
<evidence type="ECO:0000256" key="5">
    <source>
        <dbReference type="ARBA" id="ARBA00035202"/>
    </source>
</evidence>
<dbReference type="GO" id="GO:0070180">
    <property type="term" value="F:large ribosomal subunit rRNA binding"/>
    <property type="evidence" value="ECO:0007669"/>
    <property type="project" value="UniProtKB-UniRule"/>
</dbReference>
<dbReference type="InterPro" id="IPR047865">
    <property type="entry name" value="Ribosomal_uL10_bac_type"/>
</dbReference>
<keyword evidence="8" id="KW-1185">Reference proteome</keyword>
<evidence type="ECO:0000313" key="8">
    <source>
        <dbReference type="Proteomes" id="UP000051568"/>
    </source>
</evidence>
<comment type="function">
    <text evidence="6">Forms part of the ribosomal stalk, playing a central role in the interaction of the ribosome with GTP-bound translation factors.</text>
</comment>
<evidence type="ECO:0000256" key="4">
    <source>
        <dbReference type="ARBA" id="ARBA00026025"/>
    </source>
</evidence>
<dbReference type="Pfam" id="PF00466">
    <property type="entry name" value="Ribosomal_L10"/>
    <property type="match status" value="1"/>
</dbReference>
<protein>
    <recommendedName>
        <fullName evidence="5 6">Large ribosomal subunit protein uL10</fullName>
    </recommendedName>
</protein>
<dbReference type="Gene3D" id="6.10.250.290">
    <property type="match status" value="1"/>
</dbReference>
<dbReference type="Gene3D" id="3.30.70.1730">
    <property type="match status" value="1"/>
</dbReference>
<dbReference type="OrthoDB" id="9808307at2"/>
<evidence type="ECO:0000256" key="2">
    <source>
        <dbReference type="ARBA" id="ARBA00022980"/>
    </source>
</evidence>
<dbReference type="RefSeq" id="WP_057750552.1">
    <property type="nucleotide sequence ID" value="NZ_BJVH01000002.1"/>
</dbReference>
<gene>
    <name evidence="6" type="primary">rplJ</name>
    <name evidence="7" type="ORF">IV80_GL001340</name>
</gene>
<name>A0A0R2IWR9_9LACO</name>
<dbReference type="HAMAP" id="MF_00362">
    <property type="entry name" value="Ribosomal_uL10"/>
    <property type="match status" value="1"/>
</dbReference>
<accession>A0A0R2IWR9</accession>
<organism evidence="7 8">
    <name type="scientific">Pediococcus cellicola</name>
    <dbReference type="NCBI Taxonomy" id="319652"/>
    <lineage>
        <taxon>Bacteria</taxon>
        <taxon>Bacillati</taxon>
        <taxon>Bacillota</taxon>
        <taxon>Bacilli</taxon>
        <taxon>Lactobacillales</taxon>
        <taxon>Lactobacillaceae</taxon>
        <taxon>Pediococcus</taxon>
    </lineage>
</organism>
<keyword evidence="6" id="KW-0699">rRNA-binding</keyword>
<keyword evidence="2 6" id="KW-0689">Ribosomal protein</keyword>
<dbReference type="PATRIC" id="fig|319652.3.peg.1355"/>
<dbReference type="NCBIfam" id="NF000955">
    <property type="entry name" value="PRK00099.1-1"/>
    <property type="match status" value="1"/>
</dbReference>
<comment type="similarity">
    <text evidence="1 6">Belongs to the universal ribosomal protein uL10 family.</text>
</comment>
<dbReference type="GO" id="GO:0005840">
    <property type="term" value="C:ribosome"/>
    <property type="evidence" value="ECO:0007669"/>
    <property type="project" value="UniProtKB-KW"/>
</dbReference>
<evidence type="ECO:0000256" key="1">
    <source>
        <dbReference type="ARBA" id="ARBA00008889"/>
    </source>
</evidence>
<dbReference type="CDD" id="cd05797">
    <property type="entry name" value="Ribosomal_L10"/>
    <property type="match status" value="1"/>
</dbReference>
<keyword evidence="6" id="KW-0694">RNA-binding</keyword>